<reference evidence="14 15" key="1">
    <citation type="submission" date="2022-05" db="EMBL/GenBank/DDBJ databases">
        <authorList>
            <consortium name="Genoscope - CEA"/>
            <person name="William W."/>
        </authorList>
    </citation>
    <scope>NUCLEOTIDE SEQUENCE [LARGE SCALE GENOMIC DNA]</scope>
</reference>
<feature type="compositionally biased region" description="Basic and acidic residues" evidence="12">
    <location>
        <begin position="39"/>
        <end position="50"/>
    </location>
</feature>
<dbReference type="InterPro" id="IPR034229">
    <property type="entry name" value="eIF4H_RRM"/>
</dbReference>
<keyword evidence="9" id="KW-0007">Acetylation</keyword>
<keyword evidence="5" id="KW-0396">Initiation factor</keyword>
<dbReference type="Pfam" id="PF00076">
    <property type="entry name" value="RRM_1"/>
    <property type="match status" value="1"/>
</dbReference>
<organism evidence="14 15">
    <name type="scientific">Porites lobata</name>
    <dbReference type="NCBI Taxonomy" id="104759"/>
    <lineage>
        <taxon>Eukaryota</taxon>
        <taxon>Metazoa</taxon>
        <taxon>Cnidaria</taxon>
        <taxon>Anthozoa</taxon>
        <taxon>Hexacorallia</taxon>
        <taxon>Scleractinia</taxon>
        <taxon>Fungiina</taxon>
        <taxon>Poritidae</taxon>
        <taxon>Porites</taxon>
    </lineage>
</organism>
<dbReference type="PANTHER" id="PTHR23236:SF11">
    <property type="entry name" value="EUKARYOTIC TRANSLATION INITIATION FACTOR 4H"/>
    <property type="match status" value="1"/>
</dbReference>
<keyword evidence="15" id="KW-1185">Reference proteome</keyword>
<protein>
    <recommendedName>
        <fullName evidence="2">Eukaryotic translation initiation factor 4H</fullName>
    </recommendedName>
</protein>
<dbReference type="Proteomes" id="UP001159405">
    <property type="component" value="Unassembled WGS sequence"/>
</dbReference>
<accession>A0ABN8NHU3</accession>
<keyword evidence="6" id="KW-0597">Phosphoprotein</keyword>
<keyword evidence="8" id="KW-0648">Protein biosynthesis</keyword>
<proteinExistence type="predicted"/>
<evidence type="ECO:0000256" key="4">
    <source>
        <dbReference type="ARBA" id="ARBA00022490"/>
    </source>
</evidence>
<evidence type="ECO:0000313" key="15">
    <source>
        <dbReference type="Proteomes" id="UP001159405"/>
    </source>
</evidence>
<feature type="compositionally biased region" description="Basic and acidic residues" evidence="12">
    <location>
        <begin position="197"/>
        <end position="210"/>
    </location>
</feature>
<gene>
    <name evidence="14" type="ORF">PLOB_00017744</name>
</gene>
<comment type="function">
    <text evidence="10">Stimulates the RNA helicase activity of EIF4A in the translation initiation complex. Binds weakly mRNA.</text>
</comment>
<evidence type="ECO:0000256" key="6">
    <source>
        <dbReference type="ARBA" id="ARBA00022553"/>
    </source>
</evidence>
<evidence type="ECO:0000256" key="5">
    <source>
        <dbReference type="ARBA" id="ARBA00022540"/>
    </source>
</evidence>
<feature type="compositionally biased region" description="Basic and acidic residues" evidence="12">
    <location>
        <begin position="278"/>
        <end position="297"/>
    </location>
</feature>
<sequence length="304" mass="32587">MADDFDGRNEFGGKGFYDNFGDAPRDYGGSYGGGRRRGGGGDRGNRDRGPRPLPTEPPFTAFVGGLPPDTVQGDLDHIFADIQDKIRSVRLVRDKETDKFKGFCYVEFDDLDALKEALSYDGAIYGNQGRSLRVDIAEGRKEGGRGRGGGRGGRGGGGYSHGGYGDRDGQYGGRGGGNWSSRGGGGNWGGGGGSWGGREDGWGGRDEGRRSGGGRYGNRSGYGGGDRRGPPRSEEFREPSAEELAARPRLKLQPRTVKDPVNEVASSVQQMTIFGGAKPRDGNERRTNREERDRSESKSSQSSD</sequence>
<name>A0ABN8NHU3_9CNID</name>
<dbReference type="SMART" id="SM00360">
    <property type="entry name" value="RRM"/>
    <property type="match status" value="1"/>
</dbReference>
<keyword evidence="7 11" id="KW-0694">RNA-binding</keyword>
<evidence type="ECO:0000256" key="10">
    <source>
        <dbReference type="ARBA" id="ARBA00025462"/>
    </source>
</evidence>
<dbReference type="CDD" id="cd12401">
    <property type="entry name" value="RRM_eIF4H"/>
    <property type="match status" value="1"/>
</dbReference>
<comment type="caution">
    <text evidence="14">The sequence shown here is derived from an EMBL/GenBank/DDBJ whole genome shotgun (WGS) entry which is preliminary data.</text>
</comment>
<evidence type="ECO:0000256" key="3">
    <source>
        <dbReference type="ARBA" id="ARBA00022481"/>
    </source>
</evidence>
<feature type="compositionally biased region" description="Gly residues" evidence="12">
    <location>
        <begin position="170"/>
        <end position="196"/>
    </location>
</feature>
<comment type="subcellular location">
    <subcellularLocation>
        <location evidence="1">Cytoplasm</location>
        <location evidence="1">Perinuclear region</location>
    </subcellularLocation>
</comment>
<dbReference type="EMBL" id="CALNXK010000021">
    <property type="protein sequence ID" value="CAH3108561.1"/>
    <property type="molecule type" value="Genomic_DNA"/>
</dbReference>
<dbReference type="InterPro" id="IPR012677">
    <property type="entry name" value="Nucleotide-bd_a/b_plait_sf"/>
</dbReference>
<evidence type="ECO:0000256" key="8">
    <source>
        <dbReference type="ARBA" id="ARBA00022917"/>
    </source>
</evidence>
<feature type="compositionally biased region" description="Gly residues" evidence="12">
    <location>
        <begin position="146"/>
        <end position="163"/>
    </location>
</feature>
<dbReference type="InterPro" id="IPR035979">
    <property type="entry name" value="RBD_domain_sf"/>
</dbReference>
<feature type="domain" description="RRM" evidence="13">
    <location>
        <begin position="59"/>
        <end position="139"/>
    </location>
</feature>
<evidence type="ECO:0000259" key="13">
    <source>
        <dbReference type="PROSITE" id="PS50102"/>
    </source>
</evidence>
<keyword evidence="3" id="KW-0488">Methylation</keyword>
<dbReference type="PANTHER" id="PTHR23236">
    <property type="entry name" value="EUKARYOTIC TRANSLATION INITIATION FACTOR 4B/4H"/>
    <property type="match status" value="1"/>
</dbReference>
<keyword evidence="4" id="KW-0963">Cytoplasm</keyword>
<evidence type="ECO:0000256" key="9">
    <source>
        <dbReference type="ARBA" id="ARBA00022990"/>
    </source>
</evidence>
<evidence type="ECO:0000313" key="14">
    <source>
        <dbReference type="EMBL" id="CAH3108561.1"/>
    </source>
</evidence>
<dbReference type="Gene3D" id="3.30.70.330">
    <property type="match status" value="1"/>
</dbReference>
<feature type="compositionally biased region" description="Basic and acidic residues" evidence="12">
    <location>
        <begin position="136"/>
        <end position="145"/>
    </location>
</feature>
<evidence type="ECO:0000256" key="11">
    <source>
        <dbReference type="PROSITE-ProRule" id="PRU00176"/>
    </source>
</evidence>
<evidence type="ECO:0000256" key="1">
    <source>
        <dbReference type="ARBA" id="ARBA00004556"/>
    </source>
</evidence>
<feature type="compositionally biased region" description="Gly residues" evidence="12">
    <location>
        <begin position="211"/>
        <end position="224"/>
    </location>
</feature>
<feature type="compositionally biased region" description="Basic and acidic residues" evidence="12">
    <location>
        <begin position="225"/>
        <end position="246"/>
    </location>
</feature>
<dbReference type="PROSITE" id="PS50102">
    <property type="entry name" value="RRM"/>
    <property type="match status" value="1"/>
</dbReference>
<evidence type="ECO:0000256" key="7">
    <source>
        <dbReference type="ARBA" id="ARBA00022884"/>
    </source>
</evidence>
<feature type="region of interest" description="Disordered" evidence="12">
    <location>
        <begin position="136"/>
        <end position="304"/>
    </location>
</feature>
<dbReference type="InterPro" id="IPR000504">
    <property type="entry name" value="RRM_dom"/>
</dbReference>
<dbReference type="SUPFAM" id="SSF54928">
    <property type="entry name" value="RNA-binding domain, RBD"/>
    <property type="match status" value="1"/>
</dbReference>
<evidence type="ECO:0000256" key="12">
    <source>
        <dbReference type="SAM" id="MobiDB-lite"/>
    </source>
</evidence>
<feature type="region of interest" description="Disordered" evidence="12">
    <location>
        <begin position="13"/>
        <end position="60"/>
    </location>
</feature>
<evidence type="ECO:0000256" key="2">
    <source>
        <dbReference type="ARBA" id="ARBA00013856"/>
    </source>
</evidence>